<dbReference type="HOGENOM" id="CLU_054734_0_0_0"/>
<dbReference type="SMART" id="SM00267">
    <property type="entry name" value="GGDEF"/>
    <property type="match status" value="1"/>
</dbReference>
<dbReference type="OrthoDB" id="9759607at2"/>
<dbReference type="Gene3D" id="3.30.70.270">
    <property type="match status" value="1"/>
</dbReference>
<evidence type="ECO:0000313" key="3">
    <source>
        <dbReference type="EMBL" id="ADY27642.1"/>
    </source>
</evidence>
<dbReference type="PROSITE" id="PS50887">
    <property type="entry name" value="GGDEF"/>
    <property type="match status" value="1"/>
</dbReference>
<keyword evidence="3" id="KW-0614">Plasmid</keyword>
<organism evidence="3 4">
    <name type="scientific">Deinococcus proteolyticus (strain ATCC 35074 / DSM 20540 / JCM 6276 / NBRC 101906 / NCIMB 13154 / VKM Ac-1939 / CCM 2703 / MRP)</name>
    <dbReference type="NCBI Taxonomy" id="693977"/>
    <lineage>
        <taxon>Bacteria</taxon>
        <taxon>Thermotogati</taxon>
        <taxon>Deinococcota</taxon>
        <taxon>Deinococci</taxon>
        <taxon>Deinococcales</taxon>
        <taxon>Deinococcaceae</taxon>
        <taxon>Deinococcus</taxon>
    </lineage>
</organism>
<keyword evidence="1" id="KW-1133">Transmembrane helix</keyword>
<evidence type="ECO:0000313" key="4">
    <source>
        <dbReference type="Proteomes" id="UP000007718"/>
    </source>
</evidence>
<dbReference type="SUPFAM" id="SSF55073">
    <property type="entry name" value="Nucleotide cyclase"/>
    <property type="match status" value="1"/>
</dbReference>
<feature type="transmembrane region" description="Helical" evidence="1">
    <location>
        <begin position="123"/>
        <end position="141"/>
    </location>
</feature>
<dbReference type="Pfam" id="PF00990">
    <property type="entry name" value="GGDEF"/>
    <property type="match status" value="1"/>
</dbReference>
<keyword evidence="1" id="KW-0812">Transmembrane</keyword>
<sequence length="355" mass="38470">MLPSAPTEQQIRQRFTLLGLLSAAIHLVGFGNTWLPDRAMQQAVCGLGLTISLTVLYLVRRSPMNLGLVRARALALAVIWLLASVVPPGLSHTGGASTDPHLLSLMNLALLGYALLPGRLAGWVSAGAYLVFLVSIFYFHGVHQLPYLSAGITLLLLHYVGSHSYELLNVRQRAQHLAHLAAYDHLTGLLNRYGMEEKLRELWDRVQSHGNGDDATLLLLDIDHFKAINDQHGHDVGDRVLRRVSRALTEACPEGQVGRWGGEEFLVVLPPISPSEAKLLPSRLTACLAATGRAIPGGQPVTLSGGGVQFSEADSLPQLIALADQRLYAAKRLGRDRVEWSSAANPQTPLPETAL</sequence>
<accession>F0RQT3</accession>
<evidence type="ECO:0000259" key="2">
    <source>
        <dbReference type="PROSITE" id="PS50887"/>
    </source>
</evidence>
<protein>
    <submittedName>
        <fullName evidence="3">Diguanylate cyclase</fullName>
    </submittedName>
</protein>
<dbReference type="PANTHER" id="PTHR45138">
    <property type="entry name" value="REGULATORY COMPONENTS OF SENSORY TRANSDUCTION SYSTEM"/>
    <property type="match status" value="1"/>
</dbReference>
<feature type="transmembrane region" description="Helical" evidence="1">
    <location>
        <begin position="40"/>
        <end position="59"/>
    </location>
</feature>
<dbReference type="PANTHER" id="PTHR45138:SF9">
    <property type="entry name" value="DIGUANYLATE CYCLASE DGCM-RELATED"/>
    <property type="match status" value="1"/>
</dbReference>
<dbReference type="EMBL" id="CP002539">
    <property type="protein sequence ID" value="ADY27642.1"/>
    <property type="molecule type" value="Genomic_DNA"/>
</dbReference>
<keyword evidence="1" id="KW-0472">Membrane</keyword>
<proteinExistence type="predicted"/>
<dbReference type="eggNOG" id="COG2199">
    <property type="taxonomic scope" value="Bacteria"/>
</dbReference>
<feature type="transmembrane region" description="Helical" evidence="1">
    <location>
        <begin position="147"/>
        <end position="168"/>
    </location>
</feature>
<feature type="domain" description="GGDEF" evidence="2">
    <location>
        <begin position="213"/>
        <end position="343"/>
    </location>
</feature>
<dbReference type="NCBIfam" id="TIGR00254">
    <property type="entry name" value="GGDEF"/>
    <property type="match status" value="1"/>
</dbReference>
<dbReference type="CDD" id="cd01949">
    <property type="entry name" value="GGDEF"/>
    <property type="match status" value="1"/>
</dbReference>
<dbReference type="AlphaFoldDB" id="F0RQT3"/>
<reference evidence="3 4" key="2">
    <citation type="journal article" date="2012" name="Stand. Genomic Sci.">
        <title>Complete genome sequence of the orange-red pigmented, radioresistant Deinococcus proteolyticus type strain (MRP(T)).</title>
        <authorList>
            <person name="Copeland A."/>
            <person name="Zeytun A."/>
            <person name="Yassawong M."/>
            <person name="Nolan M."/>
            <person name="Lucas S."/>
            <person name="Hammon N."/>
            <person name="Deshpande S."/>
            <person name="Cheng J.F."/>
            <person name="Han C."/>
            <person name="Tapia R."/>
            <person name="Goodwin L.A."/>
            <person name="Pitluck S."/>
            <person name="Mavromatis K."/>
            <person name="Liolios K."/>
            <person name="Pagani I."/>
            <person name="Ivanova N."/>
            <person name="Mikhailova N."/>
            <person name="Pati A."/>
            <person name="Chen A."/>
            <person name="Palaniappan K."/>
            <person name="Land M."/>
            <person name="Hauser L."/>
            <person name="Jeffries C.D."/>
            <person name="Brambilla E.M."/>
            <person name="Rohde M."/>
            <person name="Sikorski J."/>
            <person name="Pukall R."/>
            <person name="Goker M."/>
            <person name="Detter J.C."/>
            <person name="Woyke T."/>
            <person name="Bristow J."/>
            <person name="Eisen J.A."/>
            <person name="Markowitz V."/>
            <person name="Hugenholtz P."/>
            <person name="Kyrpides N.C."/>
            <person name="Klenk H.P."/>
            <person name="Lapidus A."/>
        </authorList>
    </citation>
    <scope>NUCLEOTIDE SEQUENCE [LARGE SCALE GENOMIC DNA]</scope>
    <source>
        <strain evidence="4">ATCC 35074 / DSM 20540 / JCM 6276 / NBRC 101906 / NCIMB 13154 / VKM Ac-1939 / CCM 2703 / MRP</strain>
        <plasmid evidence="4">Plasmid pDEIPR03</plasmid>
    </source>
</reference>
<dbReference type="InterPro" id="IPR050469">
    <property type="entry name" value="Diguanylate_Cyclase"/>
</dbReference>
<keyword evidence="4" id="KW-1185">Reference proteome</keyword>
<dbReference type="FunFam" id="3.30.70.270:FF:000001">
    <property type="entry name" value="Diguanylate cyclase domain protein"/>
    <property type="match status" value="1"/>
</dbReference>
<dbReference type="InterPro" id="IPR029787">
    <property type="entry name" value="Nucleotide_cyclase"/>
</dbReference>
<dbReference type="GO" id="GO:0052621">
    <property type="term" value="F:diguanylate cyclase activity"/>
    <property type="evidence" value="ECO:0007669"/>
    <property type="project" value="TreeGrafter"/>
</dbReference>
<dbReference type="InterPro" id="IPR043128">
    <property type="entry name" value="Rev_trsase/Diguanyl_cyclase"/>
</dbReference>
<feature type="transmembrane region" description="Helical" evidence="1">
    <location>
        <begin position="15"/>
        <end position="34"/>
    </location>
</feature>
<reference evidence="4" key="1">
    <citation type="submission" date="2011-02" db="EMBL/GenBank/DDBJ databases">
        <title>The complete sequence of plasmid3 of Deinococcus proteolyticus DSM 20540.</title>
        <authorList>
            <consortium name="US DOE Joint Genome Institute (JGI-PGF)"/>
            <person name="Lucas S."/>
            <person name="Copeland A."/>
            <person name="Lapidus A."/>
            <person name="Bruce D."/>
            <person name="Goodwin L."/>
            <person name="Pitluck S."/>
            <person name="Kyrpides N."/>
            <person name="Mavromatis K."/>
            <person name="Pagani I."/>
            <person name="Ivanova N."/>
            <person name="Ovchinnikova G."/>
            <person name="Zeytun A."/>
            <person name="Detter J.C."/>
            <person name="Han C."/>
            <person name="Land M."/>
            <person name="Hauser L."/>
            <person name="Markowitz V."/>
            <person name="Cheng J.-F."/>
            <person name="Hugenholtz P."/>
            <person name="Woyke T."/>
            <person name="Wu D."/>
            <person name="Pukall R."/>
            <person name="Steenblock K."/>
            <person name="Brambilla E."/>
            <person name="Klenk H.-P."/>
            <person name="Eisen J.A."/>
        </authorList>
    </citation>
    <scope>NUCLEOTIDE SEQUENCE [LARGE SCALE GENOMIC DNA]</scope>
    <source>
        <strain evidence="4">ATCC 35074 / DSM 20540 / JCM 6276 / NBRC 101906 / NCIMB 13154 / VKM Ac-1939 / CCM 2703 / MRP</strain>
        <plasmid evidence="4">Plasmid pDEIPR03</plasmid>
    </source>
</reference>
<dbReference type="RefSeq" id="WP_013623149.1">
    <property type="nucleotide sequence ID" value="NC_015170.1"/>
</dbReference>
<name>F0RQT3_DEIPM</name>
<dbReference type="KEGG" id="dpt:Deipr_2525"/>
<dbReference type="InterPro" id="IPR000160">
    <property type="entry name" value="GGDEF_dom"/>
</dbReference>
<gene>
    <name evidence="3" type="ordered locus">Deipr_2525</name>
</gene>
<evidence type="ECO:0000256" key="1">
    <source>
        <dbReference type="SAM" id="Phobius"/>
    </source>
</evidence>
<feature type="transmembrane region" description="Helical" evidence="1">
    <location>
        <begin position="71"/>
        <end position="88"/>
    </location>
</feature>
<geneLocation type="plasmid" evidence="3 4">
    <name>pDEIPR03</name>
</geneLocation>
<dbReference type="Proteomes" id="UP000007718">
    <property type="component" value="Plasmid pDEIPR03"/>
</dbReference>